<dbReference type="EMBL" id="JACLYU010000001">
    <property type="protein sequence ID" value="MBM6698950.1"/>
    <property type="molecule type" value="Genomic_DNA"/>
</dbReference>
<dbReference type="Gene3D" id="3.30.420.40">
    <property type="match status" value="2"/>
</dbReference>
<accession>A0A938WUG7</accession>
<dbReference type="PROSITE" id="PS01125">
    <property type="entry name" value="ROK"/>
    <property type="match status" value="1"/>
</dbReference>
<organism evidence="2 3">
    <name type="scientific">Bifidobacterium pullorum subsp. saeculare</name>
    <dbReference type="NCBI Taxonomy" id="78257"/>
    <lineage>
        <taxon>Bacteria</taxon>
        <taxon>Bacillati</taxon>
        <taxon>Actinomycetota</taxon>
        <taxon>Actinomycetes</taxon>
        <taxon>Bifidobacteriales</taxon>
        <taxon>Bifidobacteriaceae</taxon>
        <taxon>Bifidobacterium</taxon>
    </lineage>
</organism>
<dbReference type="RefSeq" id="WP_204467270.1">
    <property type="nucleotide sequence ID" value="NZ_JACLYU010000001.1"/>
</dbReference>
<dbReference type="InterPro" id="IPR049874">
    <property type="entry name" value="ROK_cs"/>
</dbReference>
<dbReference type="SUPFAM" id="SSF53067">
    <property type="entry name" value="Actin-like ATPase domain"/>
    <property type="match status" value="1"/>
</dbReference>
<evidence type="ECO:0000313" key="3">
    <source>
        <dbReference type="Proteomes" id="UP000718821"/>
    </source>
</evidence>
<proteinExistence type="inferred from homology"/>
<dbReference type="PANTHER" id="PTHR18964">
    <property type="entry name" value="ROK (REPRESSOR, ORF, KINASE) FAMILY"/>
    <property type="match status" value="1"/>
</dbReference>
<dbReference type="InterPro" id="IPR036390">
    <property type="entry name" value="WH_DNA-bd_sf"/>
</dbReference>
<dbReference type="SUPFAM" id="SSF46785">
    <property type="entry name" value="Winged helix' DNA-binding domain"/>
    <property type="match status" value="1"/>
</dbReference>
<comment type="caution">
    <text evidence="2">The sequence shown here is derived from an EMBL/GenBank/DDBJ whole genome shotgun (WGS) entry which is preliminary data.</text>
</comment>
<reference evidence="2" key="1">
    <citation type="submission" date="2020-08" db="EMBL/GenBank/DDBJ databases">
        <authorList>
            <person name="Cejkova D."/>
            <person name="Kubasova T."/>
            <person name="Jahodarova E."/>
            <person name="Rychlik I."/>
        </authorList>
    </citation>
    <scope>NUCLEOTIDE SEQUENCE</scope>
    <source>
        <strain evidence="2">An836</strain>
    </source>
</reference>
<protein>
    <submittedName>
        <fullName evidence="2">ROK family protein</fullName>
    </submittedName>
</protein>
<comment type="similarity">
    <text evidence="1">Belongs to the ROK (NagC/XylR) family.</text>
</comment>
<keyword evidence="3" id="KW-1185">Reference proteome</keyword>
<gene>
    <name evidence="2" type="ORF">H7U32_01130</name>
</gene>
<sequence>MTTAPTMASRDVGPALMPLMTTTERADPSDVRMSNRLAAFSLLFPSRSLSRAQIGRMTGLSRVSVSQVVSDLIDHRILKESGRQESAARRGKRGTLISVDDSHWSVVSIDLSQPYLIRGAVLNLLGIALASAEMAVDDPGQTTPERIADLVSRLLAAAPGDVLGIGIAVTGIVDGHGTVIDSRNLGWAGVALGPAIEKRFGLPVTVSNDANSALLTERFYGGGTPNTLFVQVSTGVGAALLLGDSVVLGPTHAAGEIGHVVVDPAGEECVCGKRGCLEAMINVPRLSAVIASDPSQRAQVLAEAGRLLGGVLAMPASLLDLADIVVHGPAEIVGDSFLGSAEAELNARMGSALRRHIPVRRCNCGDGNVLRGEGIAVLQAALGKL</sequence>
<dbReference type="Gene3D" id="1.10.10.10">
    <property type="entry name" value="Winged helix-like DNA-binding domain superfamily/Winged helix DNA-binding domain"/>
    <property type="match status" value="1"/>
</dbReference>
<dbReference type="Pfam" id="PF00480">
    <property type="entry name" value="ROK"/>
    <property type="match status" value="1"/>
</dbReference>
<dbReference type="PANTHER" id="PTHR18964:SF149">
    <property type="entry name" value="BIFUNCTIONAL UDP-N-ACETYLGLUCOSAMINE 2-EPIMERASE_N-ACETYLMANNOSAMINE KINASE"/>
    <property type="match status" value="1"/>
</dbReference>
<dbReference type="InterPro" id="IPR000600">
    <property type="entry name" value="ROK"/>
</dbReference>
<evidence type="ECO:0000256" key="1">
    <source>
        <dbReference type="ARBA" id="ARBA00006479"/>
    </source>
</evidence>
<reference evidence="2" key="2">
    <citation type="journal article" date="2021" name="Sci. Rep.">
        <title>The distribution of antibiotic resistance genes in chicken gut microbiota commensals.</title>
        <authorList>
            <person name="Juricova H."/>
            <person name="Matiasovicova J."/>
            <person name="Kubasova T."/>
            <person name="Cejkova D."/>
            <person name="Rychlik I."/>
        </authorList>
    </citation>
    <scope>NUCLEOTIDE SEQUENCE</scope>
    <source>
        <strain evidence="2">An836</strain>
    </source>
</reference>
<evidence type="ECO:0000313" key="2">
    <source>
        <dbReference type="EMBL" id="MBM6698950.1"/>
    </source>
</evidence>
<dbReference type="InterPro" id="IPR036388">
    <property type="entry name" value="WH-like_DNA-bd_sf"/>
</dbReference>
<name>A0A938WUG7_9BIFI</name>
<dbReference type="Proteomes" id="UP000718821">
    <property type="component" value="Unassembled WGS sequence"/>
</dbReference>
<dbReference type="AlphaFoldDB" id="A0A938WUG7"/>
<dbReference type="InterPro" id="IPR043129">
    <property type="entry name" value="ATPase_NBD"/>
</dbReference>